<evidence type="ECO:0000313" key="3">
    <source>
        <dbReference type="EMBL" id="ANU77416.1"/>
    </source>
</evidence>
<organism evidence="3 4">
    <name type="scientific">Blautia pseudococcoides</name>
    <dbReference type="NCBI Taxonomy" id="1796616"/>
    <lineage>
        <taxon>Bacteria</taxon>
        <taxon>Bacillati</taxon>
        <taxon>Bacillota</taxon>
        <taxon>Clostridia</taxon>
        <taxon>Lachnospirales</taxon>
        <taxon>Lachnospiraceae</taxon>
        <taxon>Blautia</taxon>
    </lineage>
</organism>
<dbReference type="InterPro" id="IPR001347">
    <property type="entry name" value="SIS_dom"/>
</dbReference>
<evidence type="ECO:0000313" key="4">
    <source>
        <dbReference type="Proteomes" id="UP000092574"/>
    </source>
</evidence>
<dbReference type="PROSITE" id="PS51464">
    <property type="entry name" value="SIS"/>
    <property type="match status" value="1"/>
</dbReference>
<dbReference type="GO" id="GO:0006047">
    <property type="term" value="P:UDP-N-acetylglucosamine metabolic process"/>
    <property type="evidence" value="ECO:0007669"/>
    <property type="project" value="TreeGrafter"/>
</dbReference>
<dbReference type="GO" id="GO:0004360">
    <property type="term" value="F:glutamine-fructose-6-phosphate transaminase (isomerizing) activity"/>
    <property type="evidence" value="ECO:0007669"/>
    <property type="project" value="TreeGrafter"/>
</dbReference>
<dbReference type="Gene3D" id="3.40.50.10490">
    <property type="entry name" value="Glucose-6-phosphate isomerase like protein, domain 1"/>
    <property type="match status" value="2"/>
</dbReference>
<dbReference type="Proteomes" id="UP000092574">
    <property type="component" value="Chromosome"/>
</dbReference>
<dbReference type="AlphaFoldDB" id="A0A1C7ICK9"/>
<keyword evidence="1" id="KW-0677">Repeat</keyword>
<name>A0A1C7ICK9_9FIRM</name>
<evidence type="ECO:0000259" key="2">
    <source>
        <dbReference type="PROSITE" id="PS51464"/>
    </source>
</evidence>
<dbReference type="InterPro" id="IPR035490">
    <property type="entry name" value="GlmS/FrlB_SIS"/>
</dbReference>
<dbReference type="InterPro" id="IPR035466">
    <property type="entry name" value="GlmS/AgaS_SIS"/>
</dbReference>
<dbReference type="SUPFAM" id="SSF53697">
    <property type="entry name" value="SIS domain"/>
    <property type="match status" value="1"/>
</dbReference>
<dbReference type="InterPro" id="IPR046348">
    <property type="entry name" value="SIS_dom_sf"/>
</dbReference>
<gene>
    <name evidence="3" type="ORF">A4V09_17700</name>
</gene>
<protein>
    <recommendedName>
        <fullName evidence="2">SIS domain-containing protein</fullName>
    </recommendedName>
</protein>
<dbReference type="GO" id="GO:0097367">
    <property type="term" value="F:carbohydrate derivative binding"/>
    <property type="evidence" value="ECO:0007669"/>
    <property type="project" value="InterPro"/>
</dbReference>
<proteinExistence type="predicted"/>
<dbReference type="PANTHER" id="PTHR10937:SF14">
    <property type="entry name" value="FRUCTOSELYSINE 6-PHOSPHATE DEGLYCASE"/>
    <property type="match status" value="1"/>
</dbReference>
<dbReference type="GO" id="GO:0006002">
    <property type="term" value="P:fructose 6-phosphate metabolic process"/>
    <property type="evidence" value="ECO:0007669"/>
    <property type="project" value="TreeGrafter"/>
</dbReference>
<dbReference type="Pfam" id="PF01380">
    <property type="entry name" value="SIS"/>
    <property type="match status" value="1"/>
</dbReference>
<dbReference type="PANTHER" id="PTHR10937">
    <property type="entry name" value="GLUCOSAMINE--FRUCTOSE-6-PHOSPHATE AMINOTRANSFERASE, ISOMERIZING"/>
    <property type="match status" value="1"/>
</dbReference>
<dbReference type="GO" id="GO:0006487">
    <property type="term" value="P:protein N-linked glycosylation"/>
    <property type="evidence" value="ECO:0007669"/>
    <property type="project" value="TreeGrafter"/>
</dbReference>
<dbReference type="CDD" id="cd05008">
    <property type="entry name" value="SIS_GlmS_GlmD_1"/>
    <property type="match status" value="1"/>
</dbReference>
<dbReference type="OrthoDB" id="9782098at2"/>
<dbReference type="EMBL" id="CP015405">
    <property type="protein sequence ID" value="ANU77416.1"/>
    <property type="molecule type" value="Genomic_DNA"/>
</dbReference>
<feature type="domain" description="SIS" evidence="2">
    <location>
        <begin position="35"/>
        <end position="170"/>
    </location>
</feature>
<dbReference type="RefSeq" id="WP_065543544.1">
    <property type="nucleotide sequence ID" value="NZ_CP015405.2"/>
</dbReference>
<keyword evidence="4" id="KW-1185">Reference proteome</keyword>
<reference evidence="3" key="1">
    <citation type="submission" date="2017-04" db="EMBL/GenBank/DDBJ databases">
        <title>Complete Genome Sequences of Twelve Strains of a Stable Defined Moderately Diverse Mouse Microbiota 2 (sDMDMm2).</title>
        <authorList>
            <person name="Uchimura Y."/>
            <person name="Wyss M."/>
            <person name="Brugiroux S."/>
            <person name="Limenitakis J.P."/>
            <person name="Stecher B."/>
            <person name="McCoy K.D."/>
            <person name="Macpherson A.J."/>
        </authorList>
    </citation>
    <scope>NUCLEOTIDE SEQUENCE</scope>
    <source>
        <strain evidence="3">YL58</strain>
    </source>
</reference>
<sequence>MLRLNKEEVHFLVTADMKNEVADFLEIVDAKTAPILAYIKEKRVERICFIGCGSSSAAGSTAKYLADKYTTLAVNAYTGWEFIDSMPVYGNKNMLAVFISQSGTTEEIVEGLRKARKQGIMTVGVCNQREDNPLGMEADYVVDYHAEAMWECQLAALYTLIACIALERGESTEVMEKILSDMKLLPEVLGYHIEHFEEKALEMTKPLRNLKGFYTVSASSMVPLAYKEGVITGMEFLWSHGAVIQAGEFRHGPLEIVESGVPFLFLLPTDSSRAITQRALQFVERWKGTAIVLDYADFAMGLHADLAPFVMFVPLEWFCYYFSVVRDHNPDERRYYGVVEY</sequence>
<dbReference type="STRING" id="1796616.A4V09_17700"/>
<accession>A0A1C7ICK9</accession>
<dbReference type="KEGG" id="byl:A4V09_17700"/>
<evidence type="ECO:0000256" key="1">
    <source>
        <dbReference type="ARBA" id="ARBA00022737"/>
    </source>
</evidence>
<dbReference type="CDD" id="cd05009">
    <property type="entry name" value="SIS_GlmS_GlmD_2"/>
    <property type="match status" value="1"/>
</dbReference>